<comment type="caution">
    <text evidence="6">The sequence shown here is derived from an EMBL/GenBank/DDBJ whole genome shotgun (WGS) entry which is preliminary data.</text>
</comment>
<evidence type="ECO:0000313" key="6">
    <source>
        <dbReference type="EMBL" id="GAG29340.1"/>
    </source>
</evidence>
<comment type="similarity">
    <text evidence="1">Belongs to the MreC family.</text>
</comment>
<dbReference type="EMBL" id="BARS01049063">
    <property type="protein sequence ID" value="GAG29340.1"/>
    <property type="molecule type" value="Genomic_DNA"/>
</dbReference>
<evidence type="ECO:0000256" key="1">
    <source>
        <dbReference type="ARBA" id="ARBA00009369"/>
    </source>
</evidence>
<name>X0WF97_9ZZZZ</name>
<organism evidence="6">
    <name type="scientific">marine sediment metagenome</name>
    <dbReference type="NCBI Taxonomy" id="412755"/>
    <lineage>
        <taxon>unclassified sequences</taxon>
        <taxon>metagenomes</taxon>
        <taxon>ecological metagenomes</taxon>
    </lineage>
</organism>
<gene>
    <name evidence="6" type="ORF">S01H1_73433</name>
</gene>
<reference evidence="6" key="1">
    <citation type="journal article" date="2014" name="Front. Microbiol.">
        <title>High frequency of phylogenetically diverse reductive dehalogenase-homologous genes in deep subseafloor sedimentary metagenomes.</title>
        <authorList>
            <person name="Kawai M."/>
            <person name="Futagami T."/>
            <person name="Toyoda A."/>
            <person name="Takaki Y."/>
            <person name="Nishi S."/>
            <person name="Hori S."/>
            <person name="Arai W."/>
            <person name="Tsubouchi T."/>
            <person name="Morono Y."/>
            <person name="Uchiyama I."/>
            <person name="Ito T."/>
            <person name="Fujiyama A."/>
            <person name="Inagaki F."/>
            <person name="Takami H."/>
        </authorList>
    </citation>
    <scope>NUCLEOTIDE SEQUENCE</scope>
    <source>
        <strain evidence="6">Expedition CK06-06</strain>
    </source>
</reference>
<dbReference type="GO" id="GO:0005886">
    <property type="term" value="C:plasma membrane"/>
    <property type="evidence" value="ECO:0007669"/>
    <property type="project" value="TreeGrafter"/>
</dbReference>
<dbReference type="AlphaFoldDB" id="X0WF97"/>
<sequence length="229" mass="25364">NPILSIGRSTGAEVFRLVPSTEDFVSRTEHDKLWTAYNNLRADLRVEHERYEKLARIRSGLPRPGAGLVLAEIINTSIGGMRHELIINRGEADGLKTGQFVLIPGEHSIIGTISETAKATARVRLVTDTNHDMKVLIWRESKKDYLEAQMVGDGKKSGNIPLLSKEYQIEVGDTVYAAVKRGFLETPRVIGEISEVKRDENTPLLWDITVSPIHDAGTLSDVAVIVMNP</sequence>
<dbReference type="InterPro" id="IPR042175">
    <property type="entry name" value="Cell/Rod_MreC_2"/>
</dbReference>
<protein>
    <recommendedName>
        <fullName evidence="2">Cell shape-determining protein MreC</fullName>
    </recommendedName>
    <alternativeName>
        <fullName evidence="4">Cell shape protein MreC</fullName>
    </alternativeName>
</protein>
<keyword evidence="3" id="KW-0133">Cell shape</keyword>
<evidence type="ECO:0000256" key="4">
    <source>
        <dbReference type="ARBA" id="ARBA00032089"/>
    </source>
</evidence>
<evidence type="ECO:0000259" key="5">
    <source>
        <dbReference type="Pfam" id="PF04085"/>
    </source>
</evidence>
<dbReference type="Gene3D" id="2.40.10.340">
    <property type="entry name" value="Rod shape-determining protein MreC, domain 1"/>
    <property type="match status" value="1"/>
</dbReference>
<dbReference type="PANTHER" id="PTHR34138:SF1">
    <property type="entry name" value="CELL SHAPE-DETERMINING PROTEIN MREC"/>
    <property type="match status" value="1"/>
</dbReference>
<proteinExistence type="inferred from homology"/>
<dbReference type="Gene3D" id="2.40.10.350">
    <property type="entry name" value="Rod shape-determining protein MreC, domain 2"/>
    <property type="match status" value="1"/>
</dbReference>
<evidence type="ECO:0000256" key="2">
    <source>
        <dbReference type="ARBA" id="ARBA00013855"/>
    </source>
</evidence>
<dbReference type="PANTHER" id="PTHR34138">
    <property type="entry name" value="CELL SHAPE-DETERMINING PROTEIN MREC"/>
    <property type="match status" value="1"/>
</dbReference>
<dbReference type="GO" id="GO:0008360">
    <property type="term" value="P:regulation of cell shape"/>
    <property type="evidence" value="ECO:0007669"/>
    <property type="project" value="UniProtKB-KW"/>
</dbReference>
<accession>X0WF97</accession>
<feature type="domain" description="Rod shape-determining protein MreC beta-barrel core" evidence="5">
    <location>
        <begin position="73"/>
        <end position="225"/>
    </location>
</feature>
<dbReference type="InterPro" id="IPR055342">
    <property type="entry name" value="MreC_beta-barrel_core"/>
</dbReference>
<evidence type="ECO:0000256" key="3">
    <source>
        <dbReference type="ARBA" id="ARBA00022960"/>
    </source>
</evidence>
<dbReference type="Pfam" id="PF04085">
    <property type="entry name" value="MreC"/>
    <property type="match status" value="1"/>
</dbReference>
<dbReference type="InterPro" id="IPR007221">
    <property type="entry name" value="MreC"/>
</dbReference>
<dbReference type="InterPro" id="IPR042177">
    <property type="entry name" value="Cell/Rod_1"/>
</dbReference>
<feature type="non-terminal residue" evidence="6">
    <location>
        <position position="1"/>
    </location>
</feature>